<evidence type="ECO:0000313" key="6">
    <source>
        <dbReference type="EMBL" id="MDQ2066401.1"/>
    </source>
</evidence>
<evidence type="ECO:0000256" key="1">
    <source>
        <dbReference type="ARBA" id="ARBA00022692"/>
    </source>
</evidence>
<evidence type="ECO:0000256" key="2">
    <source>
        <dbReference type="ARBA" id="ARBA00022989"/>
    </source>
</evidence>
<reference evidence="6 7" key="1">
    <citation type="submission" date="2023-08" db="EMBL/GenBank/DDBJ databases">
        <title>Characterization of two Paracoccaceae strains isolated from Phycosphere and proposal of Xinfangfangia lacusdiani sp. nov.</title>
        <authorList>
            <person name="Deng Y."/>
            <person name="Zhang Y.Q."/>
        </authorList>
    </citation>
    <scope>NUCLEOTIDE SEQUENCE [LARGE SCALE GENOMIC DNA]</scope>
    <source>
        <strain evidence="6 7">CPCC 101601</strain>
    </source>
</reference>
<evidence type="ECO:0000256" key="4">
    <source>
        <dbReference type="SAM" id="Phobius"/>
    </source>
</evidence>
<gene>
    <name evidence="6" type="ORF">Q9295_08455</name>
</gene>
<sequence length="67" mass="7444">MFNDPISILALVGALVVLGILLWGFFSYAKGGEYARQNSNKIMRWRLAAQFIAVLVVIGMAWLESRG</sequence>
<feature type="transmembrane region" description="Helical" evidence="4">
    <location>
        <begin position="47"/>
        <end position="63"/>
    </location>
</feature>
<dbReference type="RefSeq" id="WP_306680102.1">
    <property type="nucleotide sequence ID" value="NZ_JAVDBT010000007.1"/>
</dbReference>
<dbReference type="Gene3D" id="6.10.140.1320">
    <property type="match status" value="1"/>
</dbReference>
<keyword evidence="1 4" id="KW-0812">Transmembrane</keyword>
<protein>
    <submittedName>
        <fullName evidence="6">Twin transmembrane helix small protein</fullName>
    </submittedName>
</protein>
<comment type="caution">
    <text evidence="6">The sequence shown here is derived from an EMBL/GenBank/DDBJ whole genome shotgun (WGS) entry which is preliminary data.</text>
</comment>
<evidence type="ECO:0000313" key="7">
    <source>
        <dbReference type="Proteomes" id="UP001239680"/>
    </source>
</evidence>
<dbReference type="Proteomes" id="UP001239680">
    <property type="component" value="Unassembled WGS sequence"/>
</dbReference>
<accession>A0ABU0VXC6</accession>
<organism evidence="6 7">
    <name type="scientific">Pseudogemmobacter lacusdianii</name>
    <dbReference type="NCBI Taxonomy" id="3069608"/>
    <lineage>
        <taxon>Bacteria</taxon>
        <taxon>Pseudomonadati</taxon>
        <taxon>Pseudomonadota</taxon>
        <taxon>Alphaproteobacteria</taxon>
        <taxon>Rhodobacterales</taxon>
        <taxon>Paracoccaceae</taxon>
        <taxon>Pseudogemmobacter</taxon>
    </lineage>
</organism>
<feature type="domain" description="HIG1" evidence="5">
    <location>
        <begin position="1"/>
        <end position="67"/>
    </location>
</feature>
<dbReference type="Pfam" id="PF04588">
    <property type="entry name" value="HIG_1_N"/>
    <property type="match status" value="1"/>
</dbReference>
<dbReference type="InterPro" id="IPR007667">
    <property type="entry name" value="Hypoxia_induced_domain"/>
</dbReference>
<name>A0ABU0VXC6_9RHOB</name>
<keyword evidence="3 4" id="KW-0472">Membrane</keyword>
<proteinExistence type="predicted"/>
<dbReference type="EMBL" id="JAVDBT010000007">
    <property type="protein sequence ID" value="MDQ2066401.1"/>
    <property type="molecule type" value="Genomic_DNA"/>
</dbReference>
<evidence type="ECO:0000259" key="5">
    <source>
        <dbReference type="PROSITE" id="PS51503"/>
    </source>
</evidence>
<feature type="transmembrane region" description="Helical" evidence="4">
    <location>
        <begin position="6"/>
        <end position="26"/>
    </location>
</feature>
<keyword evidence="7" id="KW-1185">Reference proteome</keyword>
<dbReference type="PROSITE" id="PS51503">
    <property type="entry name" value="HIG1"/>
    <property type="match status" value="1"/>
</dbReference>
<evidence type="ECO:0000256" key="3">
    <source>
        <dbReference type="ARBA" id="ARBA00023136"/>
    </source>
</evidence>
<dbReference type="NCBIfam" id="NF033233">
    <property type="entry name" value="twin_helix"/>
    <property type="match status" value="1"/>
</dbReference>
<keyword evidence="2 4" id="KW-1133">Transmembrane helix</keyword>